<name>A0ACB7SBQ5_HYAAI</name>
<evidence type="ECO:0000313" key="1">
    <source>
        <dbReference type="EMBL" id="KAH6932040.1"/>
    </source>
</evidence>
<keyword evidence="2" id="KW-1185">Reference proteome</keyword>
<gene>
    <name evidence="1" type="ORF">HPB50_002592</name>
</gene>
<accession>A0ACB7SBQ5</accession>
<sequence>MMEGTLSEYAFYLLFPCSLLVGLLCLAKHIIRRTEFFHNDDSLEGKTIVVTGGSNGLGRTLCLELARRGARVVIACRTRLRRDSTAFFLREKTGSFNFRVMYMDLTNLESIREFAKELIASEERLDCIVNNAAIMTGRDFTADGIDLMMGVNYVGHFFLTTLLIDKLRSTPGGIARVINVVCGGFRNGHMADLEDMEDKRVRHEYDYRTVYRSSKLGLFLFNKELARRYRPFDVAAFCVDPGLIATSLYKNLPGFQGRFMHTFARMMFRTTEEAVQSVLYAIMARKIESDSGKVIKDLHAYDARSSEWNDEATRSLWERTEELIRSKGIPFSLSQEAEEEDLGGGVEAAKINLEAFAQRMQQGIQQDVVTYTPMGAQSRALFRANKQRIFQWITARIYTQAHTCAMMNHAGSRRVIFLSWPDAGPKTKTAPYASCQESLRARAGHLDKPWYRRERDSAQYDDSAVIAQQTTSMAIRRKKPSQPARLSDQPGAVHQYTKAHRVSKVNSSNHAVRNVISASTTTRHPQQPQGRINDSVEPTSSKCSGRPTSTSSSSRLSASTVTPHGGDENRSDNAVLQHCKDGNCRTGMGAKSDDGSVQQDDGVCKLQNRLRDNWSKLVTDRITMMAFARSLKGHKCPAYLYCQS</sequence>
<protein>
    <submittedName>
        <fullName evidence="1">Uncharacterized protein</fullName>
    </submittedName>
</protein>
<dbReference type="Proteomes" id="UP000821845">
    <property type="component" value="Chromosome 4"/>
</dbReference>
<organism evidence="1 2">
    <name type="scientific">Hyalomma asiaticum</name>
    <name type="common">Tick</name>
    <dbReference type="NCBI Taxonomy" id="266040"/>
    <lineage>
        <taxon>Eukaryota</taxon>
        <taxon>Metazoa</taxon>
        <taxon>Ecdysozoa</taxon>
        <taxon>Arthropoda</taxon>
        <taxon>Chelicerata</taxon>
        <taxon>Arachnida</taxon>
        <taxon>Acari</taxon>
        <taxon>Parasitiformes</taxon>
        <taxon>Ixodida</taxon>
        <taxon>Ixodoidea</taxon>
        <taxon>Ixodidae</taxon>
        <taxon>Hyalomminae</taxon>
        <taxon>Hyalomma</taxon>
    </lineage>
</organism>
<evidence type="ECO:0000313" key="2">
    <source>
        <dbReference type="Proteomes" id="UP000821845"/>
    </source>
</evidence>
<proteinExistence type="predicted"/>
<comment type="caution">
    <text evidence="1">The sequence shown here is derived from an EMBL/GenBank/DDBJ whole genome shotgun (WGS) entry which is preliminary data.</text>
</comment>
<dbReference type="EMBL" id="CM023484">
    <property type="protein sequence ID" value="KAH6932040.1"/>
    <property type="molecule type" value="Genomic_DNA"/>
</dbReference>
<reference evidence="1" key="1">
    <citation type="submission" date="2020-05" db="EMBL/GenBank/DDBJ databases">
        <title>Large-scale comparative analyses of tick genomes elucidate their genetic diversity and vector capacities.</title>
        <authorList>
            <person name="Jia N."/>
            <person name="Wang J."/>
            <person name="Shi W."/>
            <person name="Du L."/>
            <person name="Sun Y."/>
            <person name="Zhan W."/>
            <person name="Jiang J."/>
            <person name="Wang Q."/>
            <person name="Zhang B."/>
            <person name="Ji P."/>
            <person name="Sakyi L.B."/>
            <person name="Cui X."/>
            <person name="Yuan T."/>
            <person name="Jiang B."/>
            <person name="Yang W."/>
            <person name="Lam T.T.-Y."/>
            <person name="Chang Q."/>
            <person name="Ding S."/>
            <person name="Wang X."/>
            <person name="Zhu J."/>
            <person name="Ruan X."/>
            <person name="Zhao L."/>
            <person name="Wei J."/>
            <person name="Que T."/>
            <person name="Du C."/>
            <person name="Cheng J."/>
            <person name="Dai P."/>
            <person name="Han X."/>
            <person name="Huang E."/>
            <person name="Gao Y."/>
            <person name="Liu J."/>
            <person name="Shao H."/>
            <person name="Ye R."/>
            <person name="Li L."/>
            <person name="Wei W."/>
            <person name="Wang X."/>
            <person name="Wang C."/>
            <person name="Yang T."/>
            <person name="Huo Q."/>
            <person name="Li W."/>
            <person name="Guo W."/>
            <person name="Chen H."/>
            <person name="Zhou L."/>
            <person name="Ni X."/>
            <person name="Tian J."/>
            <person name="Zhou Y."/>
            <person name="Sheng Y."/>
            <person name="Liu T."/>
            <person name="Pan Y."/>
            <person name="Xia L."/>
            <person name="Li J."/>
            <person name="Zhao F."/>
            <person name="Cao W."/>
        </authorList>
    </citation>
    <scope>NUCLEOTIDE SEQUENCE</scope>
    <source>
        <strain evidence="1">Hyas-2018</strain>
    </source>
</reference>